<feature type="compositionally biased region" description="Basic and acidic residues" evidence="4">
    <location>
        <begin position="211"/>
        <end position="223"/>
    </location>
</feature>
<organism evidence="5 6">
    <name type="scientific">Anthoscopus minutus</name>
    <name type="common">Southern penduline-tit</name>
    <dbReference type="NCBI Taxonomy" id="156561"/>
    <lineage>
        <taxon>Eukaryota</taxon>
        <taxon>Metazoa</taxon>
        <taxon>Chordata</taxon>
        <taxon>Craniata</taxon>
        <taxon>Vertebrata</taxon>
        <taxon>Euteleostomi</taxon>
        <taxon>Archelosauria</taxon>
        <taxon>Archosauria</taxon>
        <taxon>Dinosauria</taxon>
        <taxon>Saurischia</taxon>
        <taxon>Theropoda</taxon>
        <taxon>Coelurosauria</taxon>
        <taxon>Aves</taxon>
        <taxon>Neognathae</taxon>
        <taxon>Neoaves</taxon>
        <taxon>Telluraves</taxon>
        <taxon>Australaves</taxon>
        <taxon>Passeriformes</taxon>
        <taxon>Paridae</taxon>
        <taxon>Anthoscopus</taxon>
    </lineage>
</organism>
<feature type="compositionally biased region" description="Low complexity" evidence="4">
    <location>
        <begin position="330"/>
        <end position="339"/>
    </location>
</feature>
<reference evidence="5 6" key="1">
    <citation type="submission" date="2019-09" db="EMBL/GenBank/DDBJ databases">
        <title>Bird 10,000 Genomes (B10K) Project - Family phase.</title>
        <authorList>
            <person name="Zhang G."/>
        </authorList>
    </citation>
    <scope>NUCLEOTIDE SEQUENCE [LARGE SCALE GENOMIC DNA]</scope>
    <source>
        <strain evidence="5">B10K-DU-011-42</strain>
        <tissue evidence="5">Muscle</tissue>
    </source>
</reference>
<keyword evidence="6" id="KW-1185">Reference proteome</keyword>
<name>A0A7L2EB61_ANTMN</name>
<proteinExistence type="predicted"/>
<dbReference type="GO" id="GO:0005634">
    <property type="term" value="C:nucleus"/>
    <property type="evidence" value="ECO:0007669"/>
    <property type="project" value="TreeGrafter"/>
</dbReference>
<dbReference type="EMBL" id="VWYI01029420">
    <property type="protein sequence ID" value="NXQ59333.1"/>
    <property type="molecule type" value="Genomic_DNA"/>
</dbReference>
<evidence type="ECO:0000256" key="4">
    <source>
        <dbReference type="SAM" id="MobiDB-lite"/>
    </source>
</evidence>
<feature type="non-terminal residue" evidence="5">
    <location>
        <position position="1"/>
    </location>
</feature>
<keyword evidence="3" id="KW-0862">Zinc</keyword>
<feature type="region of interest" description="Disordered" evidence="4">
    <location>
        <begin position="797"/>
        <end position="833"/>
    </location>
</feature>
<evidence type="ECO:0000256" key="3">
    <source>
        <dbReference type="ARBA" id="ARBA00022833"/>
    </source>
</evidence>
<dbReference type="AlphaFoldDB" id="A0A7L2EB61"/>
<feature type="compositionally biased region" description="Basic and acidic residues" evidence="4">
    <location>
        <begin position="805"/>
        <end position="816"/>
    </location>
</feature>
<feature type="compositionally biased region" description="Polar residues" evidence="4">
    <location>
        <begin position="717"/>
        <end position="729"/>
    </location>
</feature>
<feature type="region of interest" description="Disordered" evidence="4">
    <location>
        <begin position="1"/>
        <end position="29"/>
    </location>
</feature>
<sequence>QRLKELKQREFARNVASKSRKDERKQEKALQRLHKLAELRKERTCAPGSGPMFKSTTVTVRDDCNDIPKSTATDSANSQDFSCSLMHDMQNCKDIASVIPSAPGDAGSHQSDTNKCGDQVQRAQGHRVGFSFAFPKKAAVKLESSAAVFYEFNEETSMEHGFSRRSRFVPGTCNLQSASAAEIVVCPEEKLDCFQPLVEKCIDTAEAPEAQESKELSSEESRVLESPALPPAMSYSKQLVSSDTDGHSVDESAADLGDQTLPLAADSAQVPPLDGSRHELQANRAPVQELAEDCSSLQDVVEENYNNGNTDPSATETEIKNLGADEVVLSPSEEGSGPPKSKPDIYKRPCQPFVPVLSKYGSNILQWPSEMLIYTSTDPSISYSCNPLYFDFKSSRASESQEKRKHQPNIPHLHHKTDSNHILVSDFAKRPNSECGDYEVEVNKNVCNYTIPLLSDVSLFRNCDLAKNQNKVSLDESFRIRKIEKYHISHNPLRQNTVIDEKYNKVWIKEGHEKWLHKSRKRKRRRKLCHCHYHHCGDTTIAEIEMSPVTEKEVTYRDENKYQHLQNNAEKCRHAAGNNWLTAGEVQQSHPKFGIEKSAKRVMSASDPIHWDRGWCDFWNAKNSGQHHGCKGPHRKSKASSRRQAKQLTQSSRRHSLRHSKMCCTWKVRRPSCSPEHKCLGQCSEEKGLSQNQPIKRGYSVLTEEPEKPHRKRRQHTYSSSSDESSCGQALSEEEYLRQGYALGTYHKAKGKRRKRKTRIHHVFLDRSAKSETSESSKENSANSVLNILGDILTQDNLEETNAASKDDDAKDRDETMDLEESNSPLETAGPRVLEDDKTTACAAMENAPATLPDTISSAASAPEHSDTAAAAEQGVAQEGKKNENVNSRENQTRYKVPVPNRHLEQTPPKSYLCHYELAESLPHEKMGEVAGEWVQCNPGIFSSPPPLPFKEAHVNNHTFLTTEQLIAPFPLPDQTLIFPPDNREKFKELPSEAYQQMMPQNVLSSKVKFAFAPPAMQPPGSALPPLPLQPPLCSTSVTTIHHTILQQHASAGTLKVLQPHQQFLSQVPALSRAPLPHVAVGARLCPAGHAAFVAPPHLPLLPPSVLPPAPLPFPPLPHTVFPSLLAPHPAVIPLQPLF</sequence>
<feature type="compositionally biased region" description="Low complexity" evidence="4">
    <location>
        <begin position="869"/>
        <end position="878"/>
    </location>
</feature>
<dbReference type="InterPro" id="IPR052445">
    <property type="entry name" value="ZnF-G_patch_domain"/>
</dbReference>
<keyword evidence="2" id="KW-0863">Zinc-finger</keyword>
<feature type="region of interest" description="Disordered" evidence="4">
    <location>
        <begin position="694"/>
        <end position="731"/>
    </location>
</feature>
<protein>
    <submittedName>
        <fullName evidence="5">Z804A protein</fullName>
    </submittedName>
</protein>
<evidence type="ECO:0000256" key="2">
    <source>
        <dbReference type="ARBA" id="ARBA00022771"/>
    </source>
</evidence>
<dbReference type="PANTHER" id="PTHR17614:SF13">
    <property type="entry name" value="ZINC FINGER PROTEIN 804A"/>
    <property type="match status" value="1"/>
</dbReference>
<feature type="region of interest" description="Disordered" evidence="4">
    <location>
        <begin position="854"/>
        <end position="894"/>
    </location>
</feature>
<dbReference type="GO" id="GO:0008270">
    <property type="term" value="F:zinc ion binding"/>
    <property type="evidence" value="ECO:0007669"/>
    <property type="project" value="UniProtKB-KW"/>
</dbReference>
<feature type="compositionally biased region" description="Basic and acidic residues" evidence="4">
    <location>
        <begin position="19"/>
        <end position="29"/>
    </location>
</feature>
<feature type="region of interest" description="Disordered" evidence="4">
    <location>
        <begin position="627"/>
        <end position="654"/>
    </location>
</feature>
<feature type="compositionally biased region" description="Basic and acidic residues" evidence="4">
    <location>
        <begin position="1"/>
        <end position="12"/>
    </location>
</feature>
<accession>A0A7L2EB61</accession>
<comment type="caution">
    <text evidence="5">The sequence shown here is derived from an EMBL/GenBank/DDBJ whole genome shotgun (WGS) entry which is preliminary data.</text>
</comment>
<feature type="region of interest" description="Disordered" evidence="4">
    <location>
        <begin position="325"/>
        <end position="347"/>
    </location>
</feature>
<dbReference type="PANTHER" id="PTHR17614">
    <property type="entry name" value="ZINC FINGER-CONTAINING"/>
    <property type="match status" value="1"/>
</dbReference>
<evidence type="ECO:0000313" key="5">
    <source>
        <dbReference type="EMBL" id="NXQ59333.1"/>
    </source>
</evidence>
<dbReference type="OrthoDB" id="4822at2759"/>
<evidence type="ECO:0000313" key="6">
    <source>
        <dbReference type="Proteomes" id="UP000554720"/>
    </source>
</evidence>
<feature type="non-terminal residue" evidence="5">
    <location>
        <position position="1139"/>
    </location>
</feature>
<evidence type="ECO:0000256" key="1">
    <source>
        <dbReference type="ARBA" id="ARBA00022723"/>
    </source>
</evidence>
<feature type="region of interest" description="Disordered" evidence="4">
    <location>
        <begin position="206"/>
        <end position="230"/>
    </location>
</feature>
<dbReference type="Proteomes" id="UP000554720">
    <property type="component" value="Unassembled WGS sequence"/>
</dbReference>
<gene>
    <name evidence="5" type="primary">Znf804a</name>
    <name evidence="5" type="ORF">ANTMIN_R06958</name>
</gene>
<feature type="compositionally biased region" description="Basic residues" evidence="4">
    <location>
        <begin position="628"/>
        <end position="645"/>
    </location>
</feature>
<keyword evidence="1" id="KW-0479">Metal-binding</keyword>